<name>A0A928BTC7_XYLRU</name>
<proteinExistence type="predicted"/>
<gene>
    <name evidence="1" type="ORF">E7102_07160</name>
</gene>
<organism evidence="1 2">
    <name type="scientific">Xylanibacter ruminicola</name>
    <name type="common">Prevotella ruminicola</name>
    <dbReference type="NCBI Taxonomy" id="839"/>
    <lineage>
        <taxon>Bacteria</taxon>
        <taxon>Pseudomonadati</taxon>
        <taxon>Bacteroidota</taxon>
        <taxon>Bacteroidia</taxon>
        <taxon>Bacteroidales</taxon>
        <taxon>Prevotellaceae</taxon>
        <taxon>Xylanibacter</taxon>
    </lineage>
</organism>
<dbReference type="InterPro" id="IPR045724">
    <property type="entry name" value="DUF6078"/>
</dbReference>
<accession>A0A928BTC7</accession>
<reference evidence="1" key="1">
    <citation type="submission" date="2019-04" db="EMBL/GenBank/DDBJ databases">
        <title>Evolution of Biomass-Degrading Anaerobic Consortia Revealed by Metagenomics.</title>
        <authorList>
            <person name="Peng X."/>
        </authorList>
    </citation>
    <scope>NUCLEOTIDE SEQUENCE</scope>
    <source>
        <strain evidence="1">SIG141</strain>
    </source>
</reference>
<dbReference type="Proteomes" id="UP000763088">
    <property type="component" value="Unassembled WGS sequence"/>
</dbReference>
<dbReference type="AlphaFoldDB" id="A0A928BTC7"/>
<evidence type="ECO:0000313" key="1">
    <source>
        <dbReference type="EMBL" id="MBE6266231.1"/>
    </source>
</evidence>
<comment type="caution">
    <text evidence="1">The sequence shown here is derived from an EMBL/GenBank/DDBJ whole genome shotgun (WGS) entry which is preliminary data.</text>
</comment>
<sequence length="151" mass="18512">MKQEKNMKTQEEVFREKVDHYEVCFIDHCPLREQCLRWLVGQYADTTRVMFNTINQRNPMYGNEHCEMYRPNKRAMMKRGFKNMYHDMPGYMERRIRWQLIASFGRRIYFEMRKGDRLITPAQQQTILNVCRANGWQGPINYDGEQEDWLW</sequence>
<dbReference type="Pfam" id="PF19555">
    <property type="entry name" value="DUF6078"/>
    <property type="match status" value="1"/>
</dbReference>
<evidence type="ECO:0000313" key="2">
    <source>
        <dbReference type="Proteomes" id="UP000763088"/>
    </source>
</evidence>
<protein>
    <submittedName>
        <fullName evidence="1">Uncharacterized protein</fullName>
    </submittedName>
</protein>
<dbReference type="EMBL" id="SUYD01000008">
    <property type="protein sequence ID" value="MBE6266231.1"/>
    <property type="molecule type" value="Genomic_DNA"/>
</dbReference>